<evidence type="ECO:0000313" key="3">
    <source>
        <dbReference type="Proteomes" id="UP000479000"/>
    </source>
</evidence>
<evidence type="ECO:0000313" key="2">
    <source>
        <dbReference type="EMBL" id="CAB0002639.1"/>
    </source>
</evidence>
<name>A0A6H5GLZ6_9HEMI</name>
<evidence type="ECO:0008006" key="4">
    <source>
        <dbReference type="Google" id="ProtNLM"/>
    </source>
</evidence>
<dbReference type="AlphaFoldDB" id="A0A6H5GLZ6"/>
<reference evidence="2 3" key="1">
    <citation type="submission" date="2020-02" db="EMBL/GenBank/DDBJ databases">
        <authorList>
            <person name="Ferguson B K."/>
        </authorList>
    </citation>
    <scope>NUCLEOTIDE SEQUENCE [LARGE SCALE GENOMIC DNA]</scope>
</reference>
<organism evidence="2 3">
    <name type="scientific">Nesidiocoris tenuis</name>
    <dbReference type="NCBI Taxonomy" id="355587"/>
    <lineage>
        <taxon>Eukaryota</taxon>
        <taxon>Metazoa</taxon>
        <taxon>Ecdysozoa</taxon>
        <taxon>Arthropoda</taxon>
        <taxon>Hexapoda</taxon>
        <taxon>Insecta</taxon>
        <taxon>Pterygota</taxon>
        <taxon>Neoptera</taxon>
        <taxon>Paraneoptera</taxon>
        <taxon>Hemiptera</taxon>
        <taxon>Heteroptera</taxon>
        <taxon>Panheteroptera</taxon>
        <taxon>Cimicomorpha</taxon>
        <taxon>Miridae</taxon>
        <taxon>Dicyphina</taxon>
        <taxon>Nesidiocoris</taxon>
    </lineage>
</organism>
<feature type="non-terminal residue" evidence="2">
    <location>
        <position position="1"/>
    </location>
</feature>
<sequence length="137" mass="15074">SSHRLTTITTELVYWQHRGTISGPKIVHRGMTDPKMDNVSGQERTRELSMEEALAKAKEQARIKAIEAKVNIKRPPTAPPEDLPSFDLDQPTNGTAQLGGTAYLTCRVKNLNNRAVSTSPVILSNDDVIDENNDAAH</sequence>
<feature type="region of interest" description="Disordered" evidence="1">
    <location>
        <begin position="71"/>
        <end position="94"/>
    </location>
</feature>
<gene>
    <name evidence="2" type="ORF">NTEN_LOCUS8426</name>
</gene>
<dbReference type="OrthoDB" id="10031887at2759"/>
<dbReference type="EMBL" id="CADCXU010012766">
    <property type="protein sequence ID" value="CAB0002639.1"/>
    <property type="molecule type" value="Genomic_DNA"/>
</dbReference>
<evidence type="ECO:0000256" key="1">
    <source>
        <dbReference type="SAM" id="MobiDB-lite"/>
    </source>
</evidence>
<accession>A0A6H5GLZ6</accession>
<dbReference type="Proteomes" id="UP000479000">
    <property type="component" value="Unassembled WGS sequence"/>
</dbReference>
<proteinExistence type="predicted"/>
<protein>
    <recommendedName>
        <fullName evidence="4">Ig-like domain-containing protein</fullName>
    </recommendedName>
</protein>
<keyword evidence="3" id="KW-1185">Reference proteome</keyword>